<feature type="domain" description="Asn/Gln amidotransferase" evidence="11">
    <location>
        <begin position="327"/>
        <end position="489"/>
    </location>
</feature>
<dbReference type="InterPro" id="IPR004413">
    <property type="entry name" value="GatB"/>
</dbReference>
<dbReference type="NCBIfam" id="TIGR00133">
    <property type="entry name" value="gatB"/>
    <property type="match status" value="1"/>
</dbReference>
<sequence length="490" mass="54380">MNYEPVIGLEIHVQLKTASKMFCSSPNNPDETEPNRNICEVCTGQPGSLPVANREAVRKALLVGLALGCEIPEHSKFDRKNYFYPDLPKGYQISQYDMPLCGAGETEIWIGGHKRTVRITRAHLEEDAGKLIHEGKTSLVDLNRAGIPLLEIVTEPDFRSPAEAKVFLQNLRNTVRYLGASDADMEKGHLRCDANISMRETGDIDLPPYKVEIKNMNSFRAVEAGLEYEMQRQSEALENAEKLRNETRGWDEKKAVTLSQRTKEEAHDYRYFPEPDLPVMSFSKKYVAELQSSLPELPMQKQGRFMSEFGLPAADAQTLVNDKSLASFFEETVSELQEWFKAEGMPSDDEKKFAKLVSNWIIGDYQALLKASDVAALGSRVTAENLAELIKMVSRGEVSVTAGKKVLAVMFEKGGDPSHIVEDEGLRQVSDEPAIAAAVERVIAANPQAVADYQAGKKQAAGFLVGKVMAEMKGRANPQVVNKLLEGKLK</sequence>
<name>A0A1F5NAA9_9BACT</name>
<dbReference type="AlphaFoldDB" id="A0A1F5NAA9"/>
<comment type="catalytic activity">
    <reaction evidence="9 10">
        <text>L-glutamyl-tRNA(Gln) + L-glutamine + ATP + H2O = L-glutaminyl-tRNA(Gln) + L-glutamate + ADP + phosphate + H(+)</text>
        <dbReference type="Rhea" id="RHEA:17521"/>
        <dbReference type="Rhea" id="RHEA-COMP:9681"/>
        <dbReference type="Rhea" id="RHEA-COMP:9684"/>
        <dbReference type="ChEBI" id="CHEBI:15377"/>
        <dbReference type="ChEBI" id="CHEBI:15378"/>
        <dbReference type="ChEBI" id="CHEBI:29985"/>
        <dbReference type="ChEBI" id="CHEBI:30616"/>
        <dbReference type="ChEBI" id="CHEBI:43474"/>
        <dbReference type="ChEBI" id="CHEBI:58359"/>
        <dbReference type="ChEBI" id="CHEBI:78520"/>
        <dbReference type="ChEBI" id="CHEBI:78521"/>
        <dbReference type="ChEBI" id="CHEBI:456216"/>
    </reaction>
</comment>
<dbReference type="FunFam" id="1.10.10.410:FF:000001">
    <property type="entry name" value="Aspartyl/glutamyl-tRNA(Asn/Gln) amidotransferase subunit B"/>
    <property type="match status" value="1"/>
</dbReference>
<dbReference type="NCBIfam" id="NF004012">
    <property type="entry name" value="PRK05477.1-2"/>
    <property type="match status" value="1"/>
</dbReference>
<keyword evidence="6 10" id="KW-0648">Protein biosynthesis</keyword>
<dbReference type="InterPro" id="IPR042114">
    <property type="entry name" value="GatB_C_1"/>
</dbReference>
<dbReference type="SUPFAM" id="SSF89095">
    <property type="entry name" value="GatB/YqeY motif"/>
    <property type="match status" value="1"/>
</dbReference>
<reference evidence="12 13" key="1">
    <citation type="journal article" date="2016" name="Nat. Commun.">
        <title>Thousands of microbial genomes shed light on interconnected biogeochemical processes in an aquifer system.</title>
        <authorList>
            <person name="Anantharaman K."/>
            <person name="Brown C.T."/>
            <person name="Hug L.A."/>
            <person name="Sharon I."/>
            <person name="Castelle C.J."/>
            <person name="Probst A.J."/>
            <person name="Thomas B.C."/>
            <person name="Singh A."/>
            <person name="Wilkins M.J."/>
            <person name="Karaoz U."/>
            <person name="Brodie E.L."/>
            <person name="Williams K.H."/>
            <person name="Hubbard S.S."/>
            <person name="Banfield J.F."/>
        </authorList>
    </citation>
    <scope>NUCLEOTIDE SEQUENCE [LARGE SCALE GENOMIC DNA]</scope>
</reference>
<dbReference type="GO" id="GO:0050566">
    <property type="term" value="F:asparaginyl-tRNA synthase (glutamine-hydrolyzing) activity"/>
    <property type="evidence" value="ECO:0007669"/>
    <property type="project" value="RHEA"/>
</dbReference>
<dbReference type="InterPro" id="IPR003789">
    <property type="entry name" value="Asn/Gln_tRNA_amidoTrase-B-like"/>
</dbReference>
<comment type="function">
    <text evidence="7 10">Allows the formation of correctly charged Asn-tRNA(Asn) or Gln-tRNA(Gln) through the transamidation of misacylated Asp-tRNA(Asn) or Glu-tRNA(Gln) in organisms which lack either or both of asparaginyl-tRNA or glutaminyl-tRNA synthetases. The reaction takes place in the presence of glutamine and ATP through an activated phospho-Asp-tRNA(Asn) or phospho-Glu-tRNA(Gln).</text>
</comment>
<evidence type="ECO:0000256" key="6">
    <source>
        <dbReference type="ARBA" id="ARBA00022917"/>
    </source>
</evidence>
<comment type="subunit">
    <text evidence="2 10">Heterotrimer of A, B and C subunits.</text>
</comment>
<evidence type="ECO:0000256" key="3">
    <source>
        <dbReference type="ARBA" id="ARBA00022598"/>
    </source>
</evidence>
<dbReference type="EMBL" id="MFEG01000048">
    <property type="protein sequence ID" value="OGE74631.1"/>
    <property type="molecule type" value="Genomic_DNA"/>
</dbReference>
<dbReference type="GO" id="GO:0050567">
    <property type="term" value="F:glutaminyl-tRNA synthase (glutamine-hydrolyzing) activity"/>
    <property type="evidence" value="ECO:0007669"/>
    <property type="project" value="UniProtKB-UniRule"/>
</dbReference>
<dbReference type="Proteomes" id="UP000176547">
    <property type="component" value="Unassembled WGS sequence"/>
</dbReference>
<gene>
    <name evidence="10" type="primary">gatB</name>
    <name evidence="12" type="ORF">A3K06_03360</name>
</gene>
<dbReference type="SMART" id="SM00845">
    <property type="entry name" value="GatB_Yqey"/>
    <property type="match status" value="1"/>
</dbReference>
<evidence type="ECO:0000256" key="2">
    <source>
        <dbReference type="ARBA" id="ARBA00011123"/>
    </source>
</evidence>
<evidence type="ECO:0000259" key="11">
    <source>
        <dbReference type="SMART" id="SM00845"/>
    </source>
</evidence>
<dbReference type="GO" id="GO:0070681">
    <property type="term" value="P:glutaminyl-tRNAGln biosynthesis via transamidation"/>
    <property type="evidence" value="ECO:0007669"/>
    <property type="project" value="TreeGrafter"/>
</dbReference>
<dbReference type="InterPro" id="IPR023168">
    <property type="entry name" value="GatB_Yqey_C_2"/>
</dbReference>
<organism evidence="12 13">
    <name type="scientific">Candidatus Doudnabacteria bacterium RIFCSPHIGHO2_01_52_17</name>
    <dbReference type="NCBI Taxonomy" id="1817820"/>
    <lineage>
        <taxon>Bacteria</taxon>
        <taxon>Candidatus Doudnaibacteriota</taxon>
    </lineage>
</organism>
<evidence type="ECO:0000256" key="1">
    <source>
        <dbReference type="ARBA" id="ARBA00005306"/>
    </source>
</evidence>
<evidence type="ECO:0000256" key="5">
    <source>
        <dbReference type="ARBA" id="ARBA00022840"/>
    </source>
</evidence>
<dbReference type="Pfam" id="PF02934">
    <property type="entry name" value="GatB_N"/>
    <property type="match status" value="1"/>
</dbReference>
<evidence type="ECO:0000313" key="12">
    <source>
        <dbReference type="EMBL" id="OGE74631.1"/>
    </source>
</evidence>
<dbReference type="EC" id="6.3.5.-" evidence="10"/>
<dbReference type="InterPro" id="IPR017959">
    <property type="entry name" value="Asn/Gln-tRNA_amidoTrfase_suB/E"/>
</dbReference>
<keyword evidence="5 10" id="KW-0067">ATP-binding</keyword>
<dbReference type="PANTHER" id="PTHR11659">
    <property type="entry name" value="GLUTAMYL-TRNA GLN AMIDOTRANSFERASE SUBUNIT B MITOCHONDRIAL AND PROKARYOTIC PET112-RELATED"/>
    <property type="match status" value="1"/>
</dbReference>
<comment type="caution">
    <text evidence="12">The sequence shown here is derived from an EMBL/GenBank/DDBJ whole genome shotgun (WGS) entry which is preliminary data.</text>
</comment>
<dbReference type="InterPro" id="IPR017958">
    <property type="entry name" value="Gln-tRNA_amidoTrfase_suB_CS"/>
</dbReference>
<proteinExistence type="inferred from homology"/>
<dbReference type="InterPro" id="IPR018027">
    <property type="entry name" value="Asn/Gln_amidotransferase"/>
</dbReference>
<evidence type="ECO:0000256" key="7">
    <source>
        <dbReference type="ARBA" id="ARBA00024799"/>
    </source>
</evidence>
<dbReference type="GO" id="GO:0005524">
    <property type="term" value="F:ATP binding"/>
    <property type="evidence" value="ECO:0007669"/>
    <property type="project" value="UniProtKB-KW"/>
</dbReference>
<dbReference type="PROSITE" id="PS01234">
    <property type="entry name" value="GATB"/>
    <property type="match status" value="1"/>
</dbReference>
<evidence type="ECO:0000256" key="9">
    <source>
        <dbReference type="ARBA" id="ARBA00047913"/>
    </source>
</evidence>
<accession>A0A1F5NAA9</accession>
<dbReference type="NCBIfam" id="NF004014">
    <property type="entry name" value="PRK05477.1-4"/>
    <property type="match status" value="1"/>
</dbReference>
<dbReference type="Gene3D" id="1.10.10.410">
    <property type="match status" value="1"/>
</dbReference>
<dbReference type="Pfam" id="PF02637">
    <property type="entry name" value="GatB_Yqey"/>
    <property type="match status" value="1"/>
</dbReference>
<keyword evidence="4 10" id="KW-0547">Nucleotide-binding</keyword>
<dbReference type="GO" id="GO:0006412">
    <property type="term" value="P:translation"/>
    <property type="evidence" value="ECO:0007669"/>
    <property type="project" value="UniProtKB-UniRule"/>
</dbReference>
<evidence type="ECO:0000313" key="13">
    <source>
        <dbReference type="Proteomes" id="UP000176547"/>
    </source>
</evidence>
<dbReference type="InterPro" id="IPR014746">
    <property type="entry name" value="Gln_synth/guanido_kin_cat_dom"/>
</dbReference>
<protein>
    <recommendedName>
        <fullName evidence="10">Aspartyl/glutamyl-tRNA(Asn/Gln) amidotransferase subunit B</fullName>
        <shortName evidence="10">Asp/Glu-ADT subunit B</shortName>
        <ecNumber evidence="10">6.3.5.-</ecNumber>
    </recommendedName>
</protein>
<evidence type="ECO:0000256" key="10">
    <source>
        <dbReference type="HAMAP-Rule" id="MF_00121"/>
    </source>
</evidence>
<dbReference type="InterPro" id="IPR006075">
    <property type="entry name" value="Asn/Gln-tRNA_Trfase_suB/E_cat"/>
</dbReference>
<evidence type="ECO:0000256" key="8">
    <source>
        <dbReference type="ARBA" id="ARBA00047380"/>
    </source>
</evidence>
<dbReference type="SUPFAM" id="SSF55931">
    <property type="entry name" value="Glutamine synthetase/guanido kinase"/>
    <property type="match status" value="1"/>
</dbReference>
<dbReference type="HAMAP" id="MF_00121">
    <property type="entry name" value="GatB"/>
    <property type="match status" value="1"/>
</dbReference>
<comment type="catalytic activity">
    <reaction evidence="8 10">
        <text>L-aspartyl-tRNA(Asn) + L-glutamine + ATP + H2O = L-asparaginyl-tRNA(Asn) + L-glutamate + ADP + phosphate + 2 H(+)</text>
        <dbReference type="Rhea" id="RHEA:14513"/>
        <dbReference type="Rhea" id="RHEA-COMP:9674"/>
        <dbReference type="Rhea" id="RHEA-COMP:9677"/>
        <dbReference type="ChEBI" id="CHEBI:15377"/>
        <dbReference type="ChEBI" id="CHEBI:15378"/>
        <dbReference type="ChEBI" id="CHEBI:29985"/>
        <dbReference type="ChEBI" id="CHEBI:30616"/>
        <dbReference type="ChEBI" id="CHEBI:43474"/>
        <dbReference type="ChEBI" id="CHEBI:58359"/>
        <dbReference type="ChEBI" id="CHEBI:78515"/>
        <dbReference type="ChEBI" id="CHEBI:78516"/>
        <dbReference type="ChEBI" id="CHEBI:456216"/>
    </reaction>
</comment>
<keyword evidence="3 10" id="KW-0436">Ligase</keyword>
<dbReference type="PANTHER" id="PTHR11659:SF0">
    <property type="entry name" value="GLUTAMYL-TRNA(GLN) AMIDOTRANSFERASE SUBUNIT B, MITOCHONDRIAL"/>
    <property type="match status" value="1"/>
</dbReference>
<comment type="similarity">
    <text evidence="1 10">Belongs to the GatB/GatE family. GatB subfamily.</text>
</comment>
<dbReference type="Gene3D" id="1.10.150.380">
    <property type="entry name" value="GatB domain, N-terminal subdomain"/>
    <property type="match status" value="1"/>
</dbReference>
<evidence type="ECO:0000256" key="4">
    <source>
        <dbReference type="ARBA" id="ARBA00022741"/>
    </source>
</evidence>